<name>A0ABN0BQN7_BACFG</name>
<sequence length="59" mass="6949">MDTTCICIEVINVVDNHHIYLLYAGYPCDLISERILQIDTTWICLYLKFIINIPLTKYL</sequence>
<keyword evidence="2" id="KW-1185">Reference proteome</keyword>
<protein>
    <submittedName>
        <fullName evidence="1">Uncharacterized protein</fullName>
    </submittedName>
</protein>
<accession>A0ABN0BQN7</accession>
<evidence type="ECO:0000313" key="2">
    <source>
        <dbReference type="Proteomes" id="UP000005101"/>
    </source>
</evidence>
<gene>
    <name evidence="1" type="ORF">BFAG_03960</name>
</gene>
<organism evidence="1 2">
    <name type="scientific">Bacteroides fragilis 3_1_12</name>
    <dbReference type="NCBI Taxonomy" id="457424"/>
    <lineage>
        <taxon>Bacteria</taxon>
        <taxon>Pseudomonadati</taxon>
        <taxon>Bacteroidota</taxon>
        <taxon>Bacteroidia</taxon>
        <taxon>Bacteroidales</taxon>
        <taxon>Bacteroidaceae</taxon>
        <taxon>Bacteroides</taxon>
    </lineage>
</organism>
<reference evidence="1 2" key="1">
    <citation type="submission" date="2008-12" db="EMBL/GenBank/DDBJ databases">
        <title>Annotation of Bacteroides fragilis strain 3_1_12.</title>
        <authorList>
            <consortium name="The Broad Institute Genome Sequencing Platform"/>
            <person name="Ward D."/>
            <person name="Young S.K."/>
            <person name="Kodira C.D."/>
            <person name="Zeng Q."/>
            <person name="Koehrsen M."/>
            <person name="Alvarado L."/>
            <person name="Berlin A."/>
            <person name="Borenstein D."/>
            <person name="Chen Z."/>
            <person name="Engels R."/>
            <person name="Freedman E."/>
            <person name="Gellesch M."/>
            <person name="Goldberg J."/>
            <person name="Griggs A."/>
            <person name="Gujja S."/>
            <person name="Heiman D."/>
            <person name="Hepburn T."/>
            <person name="Howarth C."/>
            <person name="Jen D."/>
            <person name="Larson L."/>
            <person name="Lewis B."/>
            <person name="Mehta T."/>
            <person name="Park D."/>
            <person name="Pearson M."/>
            <person name="Roberts A."/>
            <person name="Saif S."/>
            <person name="Shea T."/>
            <person name="Shenoy N."/>
            <person name="Sisk P."/>
            <person name="Stolte C."/>
            <person name="Sykes S."/>
            <person name="Walk T."/>
            <person name="White J."/>
            <person name="Yandava C."/>
            <person name="Allen-Vercoe E."/>
            <person name="Strauss J."/>
            <person name="Ambrose C."/>
            <person name="Lander E."/>
            <person name="Nusbaum C."/>
            <person name="Galagan J."/>
            <person name="Birren B."/>
        </authorList>
    </citation>
    <scope>NUCLEOTIDE SEQUENCE [LARGE SCALE GENOMIC DNA]</scope>
    <source>
        <strain evidence="1 2">3_1_12</strain>
    </source>
</reference>
<dbReference type="EMBL" id="EQ973216">
    <property type="protein sequence ID" value="EFR55262.1"/>
    <property type="molecule type" value="Genomic_DNA"/>
</dbReference>
<evidence type="ECO:0000313" key="1">
    <source>
        <dbReference type="EMBL" id="EFR55262.1"/>
    </source>
</evidence>
<proteinExistence type="predicted"/>
<dbReference type="Proteomes" id="UP000005101">
    <property type="component" value="Unassembled WGS sequence"/>
</dbReference>